<dbReference type="InterPro" id="IPR004861">
    <property type="entry name" value="Siw14-like"/>
</dbReference>
<dbReference type="PANTHER" id="PTHR31126">
    <property type="entry name" value="TYROSINE-PROTEIN PHOSPHATASE"/>
    <property type="match status" value="1"/>
</dbReference>
<dbReference type="OrthoDB" id="6375174at2759"/>
<organism evidence="1 2">
    <name type="scientific">Metschnikowia bicuspidata</name>
    <dbReference type="NCBI Taxonomy" id="27322"/>
    <lineage>
        <taxon>Eukaryota</taxon>
        <taxon>Fungi</taxon>
        <taxon>Dikarya</taxon>
        <taxon>Ascomycota</taxon>
        <taxon>Saccharomycotina</taxon>
        <taxon>Pichiomycetes</taxon>
        <taxon>Metschnikowiaceae</taxon>
        <taxon>Metschnikowia</taxon>
    </lineage>
</organism>
<dbReference type="SUPFAM" id="SSF52799">
    <property type="entry name" value="(Phosphotyrosine protein) phosphatases II"/>
    <property type="match status" value="1"/>
</dbReference>
<dbReference type="PANTHER" id="PTHR31126:SF70">
    <property type="entry name" value="PROTEIN OCA4"/>
    <property type="match status" value="1"/>
</dbReference>
<dbReference type="InterPro" id="IPR029021">
    <property type="entry name" value="Prot-tyrosine_phosphatase-like"/>
</dbReference>
<sequence>MLIPPDNFGVVQKGVYRCSKLEGDHLPFLETLKLKLLIFLDVAKPPRTLKTFLEENKVDVYNLGGLKISNHPSTESSLDLPADKSVHGGEKCAVGPEYSEIRSVLFHIDKAKKNDLWMIIEKNLIVTAFEVLLDKTKHGVLLVDSTLALVGILRKMEKWNINSIINEYRTFTANSSKICYNVEVFLECLQIELVPYEADSKQEDIDFASSKSQLGLQPSILRNCFSLDEGLTMGDDEDVLSIEDYEDDMDEDLLSASPQIPANLLKLVDQRKFDDFSPCYSPDTRKGSVCGSRNSSVDAAYASTNRQIRISSVDSRHFQARNNRFLDLQFQNSFSPRRPSFETSIRHFKMERALGEDLRKERHKYYLPLSSKRDNFGVIKCRLPPEHKLADWFIRGRDFWEHRQQTLQPQ</sequence>
<dbReference type="Pfam" id="PF03162">
    <property type="entry name" value="Y_phosphatase2"/>
    <property type="match status" value="1"/>
</dbReference>
<gene>
    <name evidence="1" type="ORF">METBISCDRAFT_26112</name>
</gene>
<dbReference type="Gene3D" id="3.90.190.10">
    <property type="entry name" value="Protein tyrosine phosphatase superfamily"/>
    <property type="match status" value="1"/>
</dbReference>
<reference evidence="2" key="1">
    <citation type="journal article" date="2018" name="Nat. Microbiol.">
        <title>Leveraging single-cell genomics to expand the fungal tree of life.</title>
        <authorList>
            <person name="Ahrendt S.R."/>
            <person name="Quandt C.A."/>
            <person name="Ciobanu D."/>
            <person name="Clum A."/>
            <person name="Salamov A."/>
            <person name="Andreopoulos B."/>
            <person name="Cheng J.F."/>
            <person name="Woyke T."/>
            <person name="Pelin A."/>
            <person name="Henrissat B."/>
            <person name="Reynolds N.K."/>
            <person name="Benny G.L."/>
            <person name="Smith M.E."/>
            <person name="James T.Y."/>
            <person name="Grigoriev I.V."/>
        </authorList>
    </citation>
    <scope>NUCLEOTIDE SEQUENCE [LARGE SCALE GENOMIC DNA]</scope>
    <source>
        <strain evidence="2">Baker2002</strain>
    </source>
</reference>
<evidence type="ECO:0000313" key="1">
    <source>
        <dbReference type="EMBL" id="RKP31980.1"/>
    </source>
</evidence>
<evidence type="ECO:0008006" key="3">
    <source>
        <dbReference type="Google" id="ProtNLM"/>
    </source>
</evidence>
<protein>
    <recommendedName>
        <fullName evidence="3">Protein OCA4</fullName>
    </recommendedName>
</protein>
<proteinExistence type="predicted"/>
<dbReference type="GO" id="GO:0016791">
    <property type="term" value="F:phosphatase activity"/>
    <property type="evidence" value="ECO:0007669"/>
    <property type="project" value="TreeGrafter"/>
</dbReference>
<dbReference type="EMBL" id="ML004435">
    <property type="protein sequence ID" value="RKP31980.1"/>
    <property type="molecule type" value="Genomic_DNA"/>
</dbReference>
<dbReference type="AlphaFoldDB" id="A0A4P9ZIU9"/>
<keyword evidence="2" id="KW-1185">Reference proteome</keyword>
<evidence type="ECO:0000313" key="2">
    <source>
        <dbReference type="Proteomes" id="UP000268321"/>
    </source>
</evidence>
<accession>A0A4P9ZIU9</accession>
<name>A0A4P9ZIU9_9ASCO</name>
<dbReference type="Proteomes" id="UP000268321">
    <property type="component" value="Unassembled WGS sequence"/>
</dbReference>